<feature type="domain" description="Glutaredoxin" evidence="7">
    <location>
        <begin position="112"/>
        <end position="176"/>
    </location>
</feature>
<dbReference type="GO" id="GO:0005739">
    <property type="term" value="C:mitochondrion"/>
    <property type="evidence" value="ECO:0007669"/>
    <property type="project" value="UniProtKB-ARBA"/>
</dbReference>
<dbReference type="EMBL" id="JANCYU010000058">
    <property type="protein sequence ID" value="KAK4528002.1"/>
    <property type="molecule type" value="Genomic_DNA"/>
</dbReference>
<evidence type="ECO:0000256" key="6">
    <source>
        <dbReference type="ARBA" id="ARBA00068246"/>
    </source>
</evidence>
<evidence type="ECO:0000256" key="3">
    <source>
        <dbReference type="ARBA" id="ARBA00023004"/>
    </source>
</evidence>
<dbReference type="Pfam" id="PF00462">
    <property type="entry name" value="Glutaredoxin"/>
    <property type="match status" value="1"/>
</dbReference>
<sequence>MRRALFVNLSSFSRFYSTCLMSNVVSKSLLHPTAVLRSGAAPSLRLFSGQSGRGLGSFSFFKEPIVPFNTFSTSGFSKVDQESDADFQPKLKRPVSANINDVIKQQVESSDVVLYMKGSPSAPMCGFSFKVVQILNALGVDYQSYNVLADENLRQGIKQYSNWPTIPQLYVKGEFVGGCDIIENMYRSGELQALLSSYSKNTQSS</sequence>
<keyword evidence="5" id="KW-0676">Redox-active center</keyword>
<reference evidence="8 9" key="1">
    <citation type="submission" date="2022-07" db="EMBL/GenBank/DDBJ databases">
        <title>Genome-wide signatures of adaptation to extreme environments.</title>
        <authorList>
            <person name="Cho C.H."/>
            <person name="Yoon H.S."/>
        </authorList>
    </citation>
    <scope>NUCLEOTIDE SEQUENCE [LARGE SCALE GENOMIC DNA]</scope>
    <source>
        <strain evidence="8 9">108.79 E11</strain>
    </source>
</reference>
<keyword evidence="2" id="KW-0479">Metal-binding</keyword>
<keyword evidence="1" id="KW-0001">2Fe-2S</keyword>
<dbReference type="CDD" id="cd03028">
    <property type="entry name" value="GRX_PICOT_like"/>
    <property type="match status" value="1"/>
</dbReference>
<dbReference type="InterPro" id="IPR036249">
    <property type="entry name" value="Thioredoxin-like_sf"/>
</dbReference>
<proteinExistence type="predicted"/>
<evidence type="ECO:0000256" key="4">
    <source>
        <dbReference type="ARBA" id="ARBA00023014"/>
    </source>
</evidence>
<evidence type="ECO:0000256" key="1">
    <source>
        <dbReference type="ARBA" id="ARBA00022714"/>
    </source>
</evidence>
<dbReference type="FunFam" id="3.40.30.10:FF:000005">
    <property type="entry name" value="Glutaredoxin 5"/>
    <property type="match status" value="1"/>
</dbReference>
<protein>
    <recommendedName>
        <fullName evidence="6">Uncharacterized monothiol glutaredoxin ycf64</fullName>
    </recommendedName>
</protein>
<dbReference type="SUPFAM" id="SSF52833">
    <property type="entry name" value="Thioredoxin-like"/>
    <property type="match status" value="1"/>
</dbReference>
<dbReference type="PANTHER" id="PTHR10293:SF16">
    <property type="entry name" value="GLUTAREDOXIN-RELATED PROTEIN 5, MITOCHONDRIAL"/>
    <property type="match status" value="1"/>
</dbReference>
<evidence type="ECO:0000259" key="7">
    <source>
        <dbReference type="Pfam" id="PF00462"/>
    </source>
</evidence>
<dbReference type="GO" id="GO:0046872">
    <property type="term" value="F:metal ion binding"/>
    <property type="evidence" value="ECO:0007669"/>
    <property type="project" value="UniProtKB-KW"/>
</dbReference>
<evidence type="ECO:0000313" key="9">
    <source>
        <dbReference type="Proteomes" id="UP001300502"/>
    </source>
</evidence>
<dbReference type="Proteomes" id="UP001300502">
    <property type="component" value="Unassembled WGS sequence"/>
</dbReference>
<evidence type="ECO:0000313" key="8">
    <source>
        <dbReference type="EMBL" id="KAK4528002.1"/>
    </source>
</evidence>
<dbReference type="InterPro" id="IPR004480">
    <property type="entry name" value="Monothiol_GRX-rel"/>
</dbReference>
<dbReference type="NCBIfam" id="TIGR00365">
    <property type="entry name" value="Grx4 family monothiol glutaredoxin"/>
    <property type="match status" value="1"/>
</dbReference>
<evidence type="ECO:0000256" key="2">
    <source>
        <dbReference type="ARBA" id="ARBA00022723"/>
    </source>
</evidence>
<keyword evidence="9" id="KW-1185">Reference proteome</keyword>
<gene>
    <name evidence="8" type="ORF">GAYE_SCF47G5936</name>
</gene>
<dbReference type="Gene3D" id="3.40.30.10">
    <property type="entry name" value="Glutaredoxin"/>
    <property type="match status" value="1"/>
</dbReference>
<comment type="caution">
    <text evidence="8">The sequence shown here is derived from an EMBL/GenBank/DDBJ whole genome shotgun (WGS) entry which is preliminary data.</text>
</comment>
<organism evidence="8 9">
    <name type="scientific">Galdieria yellowstonensis</name>
    <dbReference type="NCBI Taxonomy" id="3028027"/>
    <lineage>
        <taxon>Eukaryota</taxon>
        <taxon>Rhodophyta</taxon>
        <taxon>Bangiophyceae</taxon>
        <taxon>Galdieriales</taxon>
        <taxon>Galdieriaceae</taxon>
        <taxon>Galdieria</taxon>
    </lineage>
</organism>
<dbReference type="PROSITE" id="PS51354">
    <property type="entry name" value="GLUTAREDOXIN_2"/>
    <property type="match status" value="1"/>
</dbReference>
<dbReference type="InterPro" id="IPR033658">
    <property type="entry name" value="GRX_PICOT-like"/>
</dbReference>
<keyword evidence="3" id="KW-0408">Iron</keyword>
<dbReference type="InterPro" id="IPR002109">
    <property type="entry name" value="Glutaredoxin"/>
</dbReference>
<dbReference type="GO" id="GO:0051537">
    <property type="term" value="F:2 iron, 2 sulfur cluster binding"/>
    <property type="evidence" value="ECO:0007669"/>
    <property type="project" value="UniProtKB-KW"/>
</dbReference>
<dbReference type="AlphaFoldDB" id="A0AAV9IL61"/>
<name>A0AAV9IL61_9RHOD</name>
<accession>A0AAV9IL61</accession>
<keyword evidence="4" id="KW-0411">Iron-sulfur</keyword>
<dbReference type="PANTHER" id="PTHR10293">
    <property type="entry name" value="GLUTAREDOXIN FAMILY MEMBER"/>
    <property type="match status" value="1"/>
</dbReference>
<evidence type="ECO:0000256" key="5">
    <source>
        <dbReference type="ARBA" id="ARBA00023284"/>
    </source>
</evidence>